<dbReference type="FunCoup" id="A0A7J8IZ15">
    <property type="interactions" value="228"/>
</dbReference>
<feature type="transmembrane region" description="Helical" evidence="2">
    <location>
        <begin position="12"/>
        <end position="34"/>
    </location>
</feature>
<dbReference type="EMBL" id="JACASF010000003">
    <property type="protein sequence ID" value="KAF6489491.1"/>
    <property type="molecule type" value="Genomic_DNA"/>
</dbReference>
<feature type="region of interest" description="Disordered" evidence="1">
    <location>
        <begin position="79"/>
        <end position="143"/>
    </location>
</feature>
<dbReference type="GO" id="GO:0001782">
    <property type="term" value="P:B cell homeostasis"/>
    <property type="evidence" value="ECO:0007669"/>
    <property type="project" value="TreeGrafter"/>
</dbReference>
<dbReference type="InterPro" id="IPR021082">
    <property type="entry name" value="Protein_GAPT"/>
</dbReference>
<protein>
    <submittedName>
        <fullName evidence="3">GRB2 binding adaptor protein, transmembrane</fullName>
    </submittedName>
</protein>
<dbReference type="AlphaFoldDB" id="A0A7J8IZ15"/>
<evidence type="ECO:0000256" key="1">
    <source>
        <dbReference type="SAM" id="MobiDB-lite"/>
    </source>
</evidence>
<dbReference type="PANTHER" id="PTHR37350">
    <property type="entry name" value="PROTEIN GAPT"/>
    <property type="match status" value="1"/>
</dbReference>
<sequence>MWNSCGSGSVAVSVGVSLLLLLLLICGIGCVWHWRPRNAPQFAFPRFLKRRSNNKRDYAKSASVGPHVTPSRPKVLVQTHDHEAAARETDPPNSYENLEAGPPRAKDADRGLYENTRQPGFEDHIYGNEPSSEYCNFRKPRPPEEEDIYILPDLY</sequence>
<evidence type="ECO:0000313" key="3">
    <source>
        <dbReference type="EMBL" id="KAF6489491.1"/>
    </source>
</evidence>
<dbReference type="Proteomes" id="UP000550707">
    <property type="component" value="Unassembled WGS sequence"/>
</dbReference>
<dbReference type="GO" id="GO:0002322">
    <property type="term" value="P:B cell proliferation involved in immune response"/>
    <property type="evidence" value="ECO:0007669"/>
    <property type="project" value="TreeGrafter"/>
</dbReference>
<dbReference type="PANTHER" id="PTHR37350:SF1">
    <property type="entry name" value="PROTEIN GAPT"/>
    <property type="match status" value="1"/>
</dbReference>
<feature type="compositionally biased region" description="Basic and acidic residues" evidence="1">
    <location>
        <begin position="79"/>
        <end position="90"/>
    </location>
</feature>
<keyword evidence="2" id="KW-1133">Transmembrane helix</keyword>
<keyword evidence="2 3" id="KW-0812">Transmembrane</keyword>
<dbReference type="InParanoid" id="A0A7J8IZ15"/>
<reference evidence="3 4" key="1">
    <citation type="journal article" date="2020" name="Nature">
        <title>Six reference-quality genomes reveal evolution of bat adaptations.</title>
        <authorList>
            <person name="Jebb D."/>
            <person name="Huang Z."/>
            <person name="Pippel M."/>
            <person name="Hughes G.M."/>
            <person name="Lavrichenko K."/>
            <person name="Devanna P."/>
            <person name="Winkler S."/>
            <person name="Jermiin L.S."/>
            <person name="Skirmuntt E.C."/>
            <person name="Katzourakis A."/>
            <person name="Burkitt-Gray L."/>
            <person name="Ray D.A."/>
            <person name="Sullivan K.A.M."/>
            <person name="Roscito J.G."/>
            <person name="Kirilenko B.M."/>
            <person name="Davalos L.M."/>
            <person name="Corthals A.P."/>
            <person name="Power M.L."/>
            <person name="Jones G."/>
            <person name="Ransome R.D."/>
            <person name="Dechmann D.K.N."/>
            <person name="Locatelli A.G."/>
            <person name="Puechmaille S.J."/>
            <person name="Fedrigo O."/>
            <person name="Jarvis E.D."/>
            <person name="Hiller M."/>
            <person name="Vernes S.C."/>
            <person name="Myers E.W."/>
            <person name="Teeling E.C."/>
        </authorList>
    </citation>
    <scope>NUCLEOTIDE SEQUENCE [LARGE SCALE GENOMIC DNA]</scope>
    <source>
        <strain evidence="3">MMolMol1</strain>
        <tissue evidence="3">Muscle</tissue>
    </source>
</reference>
<organism evidence="3 4">
    <name type="scientific">Molossus molossus</name>
    <name type="common">Pallas' mastiff bat</name>
    <name type="synonym">Vespertilio molossus</name>
    <dbReference type="NCBI Taxonomy" id="27622"/>
    <lineage>
        <taxon>Eukaryota</taxon>
        <taxon>Metazoa</taxon>
        <taxon>Chordata</taxon>
        <taxon>Craniata</taxon>
        <taxon>Vertebrata</taxon>
        <taxon>Euteleostomi</taxon>
        <taxon>Mammalia</taxon>
        <taxon>Eutheria</taxon>
        <taxon>Laurasiatheria</taxon>
        <taxon>Chiroptera</taxon>
        <taxon>Yangochiroptera</taxon>
        <taxon>Molossidae</taxon>
        <taxon>Molossus</taxon>
    </lineage>
</organism>
<dbReference type="Pfam" id="PF11770">
    <property type="entry name" value="GAPT"/>
    <property type="match status" value="1"/>
</dbReference>
<proteinExistence type="predicted"/>
<dbReference type="GO" id="GO:0016020">
    <property type="term" value="C:membrane"/>
    <property type="evidence" value="ECO:0007669"/>
    <property type="project" value="InterPro"/>
</dbReference>
<gene>
    <name evidence="3" type="ORF">HJG59_005490</name>
</gene>
<name>A0A7J8IZ15_MOLMO</name>
<keyword evidence="2" id="KW-0472">Membrane</keyword>
<accession>A0A7J8IZ15</accession>
<evidence type="ECO:0000256" key="2">
    <source>
        <dbReference type="SAM" id="Phobius"/>
    </source>
</evidence>
<dbReference type="PRINTS" id="PR02077">
    <property type="entry name" value="PROTEINGAPT"/>
</dbReference>
<evidence type="ECO:0000313" key="4">
    <source>
        <dbReference type="Proteomes" id="UP000550707"/>
    </source>
</evidence>
<comment type="caution">
    <text evidence="3">The sequence shown here is derived from an EMBL/GenBank/DDBJ whole genome shotgun (WGS) entry which is preliminary data.</text>
</comment>
<keyword evidence="4" id="KW-1185">Reference proteome</keyword>